<reference evidence="1" key="1">
    <citation type="journal article" date="2014" name="Int. J. Syst. Evol. Microbiol.">
        <title>Complete genome sequence of Corynebacterium casei LMG S-19264T (=DSM 44701T), isolated from a smear-ripened cheese.</title>
        <authorList>
            <consortium name="US DOE Joint Genome Institute (JGI-PGF)"/>
            <person name="Walter F."/>
            <person name="Albersmeier A."/>
            <person name="Kalinowski J."/>
            <person name="Ruckert C."/>
        </authorList>
    </citation>
    <scope>NUCLEOTIDE SEQUENCE</scope>
    <source>
        <strain evidence="1">CGMCC 1.12813</strain>
    </source>
</reference>
<keyword evidence="2" id="KW-1185">Reference proteome</keyword>
<reference evidence="1" key="2">
    <citation type="submission" date="2020-09" db="EMBL/GenBank/DDBJ databases">
        <authorList>
            <person name="Sun Q."/>
            <person name="Zhou Y."/>
        </authorList>
    </citation>
    <scope>NUCLEOTIDE SEQUENCE</scope>
    <source>
        <strain evidence="1">CGMCC 1.12813</strain>
    </source>
</reference>
<dbReference type="AlphaFoldDB" id="A0A916SIZ2"/>
<dbReference type="EMBL" id="BMGB01000001">
    <property type="protein sequence ID" value="GGA99920.1"/>
    <property type="molecule type" value="Genomic_DNA"/>
</dbReference>
<dbReference type="Proteomes" id="UP000606922">
    <property type="component" value="Unassembled WGS sequence"/>
</dbReference>
<dbReference type="RefSeq" id="WP_188509836.1">
    <property type="nucleotide sequence ID" value="NZ_BMGB01000001.1"/>
</dbReference>
<sequence length="89" mass="10157">MTMQYDQRPLSIDIRLDALSPTEWRVCDKRVPESDHLSILGFIELRHGLYEVTTMDHPGERVIFDSLAAARGAFVPITRPRVHTAKLVV</sequence>
<evidence type="ECO:0000313" key="1">
    <source>
        <dbReference type="EMBL" id="GGA99920.1"/>
    </source>
</evidence>
<name>A0A916SIZ2_9MICO</name>
<organism evidence="1 2">
    <name type="scientific">Conyzicola nivalis</name>
    <dbReference type="NCBI Taxonomy" id="1477021"/>
    <lineage>
        <taxon>Bacteria</taxon>
        <taxon>Bacillati</taxon>
        <taxon>Actinomycetota</taxon>
        <taxon>Actinomycetes</taxon>
        <taxon>Micrococcales</taxon>
        <taxon>Microbacteriaceae</taxon>
        <taxon>Conyzicola</taxon>
    </lineage>
</organism>
<proteinExistence type="predicted"/>
<gene>
    <name evidence="1" type="ORF">GCM10010979_12980</name>
</gene>
<accession>A0A916SIZ2</accession>
<evidence type="ECO:0000313" key="2">
    <source>
        <dbReference type="Proteomes" id="UP000606922"/>
    </source>
</evidence>
<comment type="caution">
    <text evidence="1">The sequence shown here is derived from an EMBL/GenBank/DDBJ whole genome shotgun (WGS) entry which is preliminary data.</text>
</comment>
<protein>
    <submittedName>
        <fullName evidence="1">Uncharacterized protein</fullName>
    </submittedName>
</protein>